<evidence type="ECO:0000313" key="3">
    <source>
        <dbReference type="EMBL" id="MFK4752747.1"/>
    </source>
</evidence>
<keyword evidence="4" id="KW-1185">Reference proteome</keyword>
<sequence>MRRTKNTSEYERRAYFRMQVRAVADRVLDQGIVNNREVMMIDRLELKNFTSFGDLDIDFSPKINVIIGENGTGKTHLLKAAYGLCAGASFFKSKPDLGKAELEAALTTKFLRLFMPLDDKLGKMHLHGAREHASLTAQFAEGQKVNATFFNNSSELSIKDSQSYAKYRAEPVFIPTKEVLSLVKGMADETHDQKTVELIFDDGYVDLAKALTKSSDEDLDVRINQDPRLSSIVPQLVSLIGGRYQWENGGFCFQPGEYREKPSPKRTNSKSAQAYQDSTVTEFVAESGRQYSSSMTAEGFRKIGILHRLLSNGVLSPGSSGPLFWDEPESNMNPKLMKLLVQVLLELARNNQQVILATHDYVLLKWFDLLARPGQGDHIRFHALVNKGGQVTLQSANSYKELDNNAIANTFNDLYDEEIKRSLGGKV</sequence>
<accession>A0ABW8NII0</accession>
<evidence type="ECO:0000313" key="4">
    <source>
        <dbReference type="Proteomes" id="UP001620597"/>
    </source>
</evidence>
<evidence type="ECO:0000259" key="2">
    <source>
        <dbReference type="Pfam" id="PF13476"/>
    </source>
</evidence>
<feature type="domain" description="Rad50/SbcC-type AAA" evidence="2">
    <location>
        <begin position="43"/>
        <end position="80"/>
    </location>
</feature>
<organism evidence="3 4">
    <name type="scientific">Oceanobacter antarcticus</name>
    <dbReference type="NCBI Taxonomy" id="3133425"/>
    <lineage>
        <taxon>Bacteria</taxon>
        <taxon>Pseudomonadati</taxon>
        <taxon>Pseudomonadota</taxon>
        <taxon>Gammaproteobacteria</taxon>
        <taxon>Oceanospirillales</taxon>
        <taxon>Oceanospirillaceae</taxon>
        <taxon>Oceanobacter</taxon>
    </lineage>
</organism>
<dbReference type="CDD" id="cd00267">
    <property type="entry name" value="ABC_ATPase"/>
    <property type="match status" value="1"/>
</dbReference>
<name>A0ABW8NII0_9GAMM</name>
<dbReference type="PANTHER" id="PTHR43581">
    <property type="entry name" value="ATP/GTP PHOSPHATASE"/>
    <property type="match status" value="1"/>
</dbReference>
<protein>
    <submittedName>
        <fullName evidence="3">AAA family ATPase</fullName>
    </submittedName>
</protein>
<dbReference type="InterPro" id="IPR051396">
    <property type="entry name" value="Bact_Antivir_Def_Nuclease"/>
</dbReference>
<dbReference type="PANTHER" id="PTHR43581:SF2">
    <property type="entry name" value="EXCINUCLEASE ATPASE SUBUNIT"/>
    <property type="match status" value="1"/>
</dbReference>
<dbReference type="Pfam" id="PF13476">
    <property type="entry name" value="AAA_23"/>
    <property type="match status" value="1"/>
</dbReference>
<reference evidence="3 4" key="1">
    <citation type="submission" date="2024-03" db="EMBL/GenBank/DDBJ databases">
        <title>High-quality draft genome sequence of Oceanobacter sp. wDCs-4.</title>
        <authorList>
            <person name="Dong C."/>
        </authorList>
    </citation>
    <scope>NUCLEOTIDE SEQUENCE [LARGE SCALE GENOMIC DNA]</scope>
    <source>
        <strain evidence="4">wDCs-4</strain>
    </source>
</reference>
<gene>
    <name evidence="3" type="ORF">WG929_10045</name>
</gene>
<dbReference type="EMBL" id="JBBKTX010000011">
    <property type="protein sequence ID" value="MFK4752747.1"/>
    <property type="molecule type" value="Genomic_DNA"/>
</dbReference>
<dbReference type="InterPro" id="IPR038729">
    <property type="entry name" value="Rad50/SbcC_AAA"/>
</dbReference>
<dbReference type="Gene3D" id="3.40.50.300">
    <property type="entry name" value="P-loop containing nucleotide triphosphate hydrolases"/>
    <property type="match status" value="2"/>
</dbReference>
<dbReference type="RefSeq" id="WP_416205939.1">
    <property type="nucleotide sequence ID" value="NZ_JBBKTX010000011.1"/>
</dbReference>
<dbReference type="SUPFAM" id="SSF52540">
    <property type="entry name" value="P-loop containing nucleoside triphosphate hydrolases"/>
    <property type="match status" value="1"/>
</dbReference>
<feature type="domain" description="ATPase AAA-type core" evidence="1">
    <location>
        <begin position="258"/>
        <end position="364"/>
    </location>
</feature>
<proteinExistence type="predicted"/>
<dbReference type="InterPro" id="IPR003959">
    <property type="entry name" value="ATPase_AAA_core"/>
</dbReference>
<dbReference type="Pfam" id="PF13304">
    <property type="entry name" value="AAA_21"/>
    <property type="match status" value="1"/>
</dbReference>
<dbReference type="Proteomes" id="UP001620597">
    <property type="component" value="Unassembled WGS sequence"/>
</dbReference>
<comment type="caution">
    <text evidence="3">The sequence shown here is derived from an EMBL/GenBank/DDBJ whole genome shotgun (WGS) entry which is preliminary data.</text>
</comment>
<evidence type="ECO:0000259" key="1">
    <source>
        <dbReference type="Pfam" id="PF13304"/>
    </source>
</evidence>
<dbReference type="InterPro" id="IPR027417">
    <property type="entry name" value="P-loop_NTPase"/>
</dbReference>